<evidence type="ECO:0000313" key="9">
    <source>
        <dbReference type="EMBL" id="UNY48912.1"/>
    </source>
</evidence>
<proteinExistence type="inferred from homology"/>
<keyword evidence="5" id="KW-0235">DNA replication</keyword>
<protein>
    <recommendedName>
        <fullName evidence="3">DNA ligase</fullName>
    </recommendedName>
</protein>
<dbReference type="Pfam" id="PF01068">
    <property type="entry name" value="DNA_ligase_A_M"/>
    <property type="match status" value="1"/>
</dbReference>
<evidence type="ECO:0000256" key="6">
    <source>
        <dbReference type="ARBA" id="ARBA00022763"/>
    </source>
</evidence>
<accession>A0AAE9GAQ5</accession>
<keyword evidence="4 9" id="KW-0436">Ligase</keyword>
<evidence type="ECO:0000259" key="8">
    <source>
        <dbReference type="PROSITE" id="PS50160"/>
    </source>
</evidence>
<dbReference type="Gene3D" id="3.30.470.30">
    <property type="entry name" value="DNA ligase/mRNA capping enzyme"/>
    <property type="match status" value="1"/>
</dbReference>
<dbReference type="SUPFAM" id="SSF56091">
    <property type="entry name" value="DNA ligase/mRNA capping enzyme, catalytic domain"/>
    <property type="match status" value="1"/>
</dbReference>
<keyword evidence="7" id="KW-0234">DNA repair</keyword>
<evidence type="ECO:0000256" key="2">
    <source>
        <dbReference type="ARBA" id="ARBA00007572"/>
    </source>
</evidence>
<evidence type="ECO:0000313" key="10">
    <source>
        <dbReference type="Proteomes" id="UP000831021"/>
    </source>
</evidence>
<gene>
    <name evidence="9" type="ORF">fado_197</name>
</gene>
<dbReference type="CDD" id="cd08041">
    <property type="entry name" value="OBF_kDNA_ligase_like"/>
    <property type="match status" value="1"/>
</dbReference>
<dbReference type="InterPro" id="IPR012310">
    <property type="entry name" value="DNA_ligase_ATP-dep_cent"/>
</dbReference>
<dbReference type="GO" id="GO:0006260">
    <property type="term" value="P:DNA replication"/>
    <property type="evidence" value="ECO:0007669"/>
    <property type="project" value="UniProtKB-KW"/>
</dbReference>
<dbReference type="PANTHER" id="PTHR47810:SF1">
    <property type="entry name" value="DNA LIGASE B"/>
    <property type="match status" value="1"/>
</dbReference>
<evidence type="ECO:0000256" key="3">
    <source>
        <dbReference type="ARBA" id="ARBA00013308"/>
    </source>
</evidence>
<dbReference type="GO" id="GO:0006281">
    <property type="term" value="P:DNA repair"/>
    <property type="evidence" value="ECO:0007669"/>
    <property type="project" value="UniProtKB-KW"/>
</dbReference>
<dbReference type="GO" id="GO:0005524">
    <property type="term" value="F:ATP binding"/>
    <property type="evidence" value="ECO:0007669"/>
    <property type="project" value="InterPro"/>
</dbReference>
<comment type="similarity">
    <text evidence="2">Belongs to the ATP-dependent DNA ligase family.</text>
</comment>
<evidence type="ECO:0000256" key="5">
    <source>
        <dbReference type="ARBA" id="ARBA00022705"/>
    </source>
</evidence>
<reference evidence="9 10" key="1">
    <citation type="submission" date="2022-01" db="EMBL/GenBank/DDBJ databases">
        <authorList>
            <person name="Stokar-Avihail A."/>
        </authorList>
    </citation>
    <scope>NUCLEOTIDE SEQUENCE [LARGE SCALE GENOMIC DNA]</scope>
</reference>
<name>A0AAE9GAQ5_9CAUD</name>
<keyword evidence="10" id="KW-1185">Reference proteome</keyword>
<dbReference type="InterPro" id="IPR029319">
    <property type="entry name" value="DNA_ligase_OB"/>
</dbReference>
<dbReference type="SUPFAM" id="SSF50249">
    <property type="entry name" value="Nucleic acid-binding proteins"/>
    <property type="match status" value="1"/>
</dbReference>
<dbReference type="GO" id="GO:0006310">
    <property type="term" value="P:DNA recombination"/>
    <property type="evidence" value="ECO:0007669"/>
    <property type="project" value="InterPro"/>
</dbReference>
<feature type="domain" description="ATP-dependent DNA ligase family profile" evidence="8">
    <location>
        <begin position="238"/>
        <end position="380"/>
    </location>
</feature>
<evidence type="ECO:0000256" key="1">
    <source>
        <dbReference type="ARBA" id="ARBA00001968"/>
    </source>
</evidence>
<dbReference type="Pfam" id="PF14743">
    <property type="entry name" value="DNA_ligase_OB_2"/>
    <property type="match status" value="1"/>
</dbReference>
<sequence>MNLSEIVKVFKEIEKEPSRTGKELILKNNEGNTEFREALSFLLNPYIVTGISTKKMRKKIPVKTKAKLADKVHKISTFKEAIEYIKRHNSGRDVDILAIKGFIESVVTGDERLFIEKFFTKDLKLGISSKTVNKVYGKGTIPQFEVMLAKSFKDEHEKIEGDFYVTLKLDGNRCIAIVDGSGVKFFTRQGKPILDMVELDNQFRSFPQGVYDGELLQVNRDNLLSAELYRSTQKVVRKDGEKKDLEFHIFDFVSISEFEDGISKRTYAQRRNTLDMVIAPYTQNEGCMISVLPVLYSGNDKSVIPVLMKEVEDQGFEGLMINTGDGLYQATRSSNLLKVKTMKTADLLVMSVEKAIDGQFEGLLGRVNVEYKGNLVGVGSGFTIEQRREFIDNPDLICGKIIEVQFFEESKDEKTGMPSLRFPVFKGIRDDKTVEDINYGE</sequence>
<dbReference type="Proteomes" id="UP000831021">
    <property type="component" value="Segment"/>
</dbReference>
<dbReference type="InterPro" id="IPR012340">
    <property type="entry name" value="NA-bd_OB-fold"/>
</dbReference>
<comment type="cofactor">
    <cofactor evidence="1">
        <name>a divalent metal cation</name>
        <dbReference type="ChEBI" id="CHEBI:60240"/>
    </cofactor>
</comment>
<organism evidence="9 10">
    <name type="scientific">Bacillus phage FADO</name>
    <dbReference type="NCBI Taxonomy" id="2917160"/>
    <lineage>
        <taxon>Viruses</taxon>
        <taxon>Duplodnaviria</taxon>
        <taxon>Heunggongvirae</taxon>
        <taxon>Uroviricota</taxon>
        <taxon>Caudoviricetes</taxon>
        <taxon>Heleneionescovirinae</taxon>
        <taxon>Zhangjivirus</taxon>
        <taxon>Zhangjivirus fado</taxon>
    </lineage>
</organism>
<evidence type="ECO:0000256" key="4">
    <source>
        <dbReference type="ARBA" id="ARBA00022598"/>
    </source>
</evidence>
<dbReference type="InterPro" id="IPR050326">
    <property type="entry name" value="NAD_dep_DNA_ligaseB"/>
</dbReference>
<dbReference type="PROSITE" id="PS50160">
    <property type="entry name" value="DNA_LIGASE_A3"/>
    <property type="match status" value="1"/>
</dbReference>
<dbReference type="PANTHER" id="PTHR47810">
    <property type="entry name" value="DNA LIGASE"/>
    <property type="match status" value="1"/>
</dbReference>
<dbReference type="GO" id="GO:0003910">
    <property type="term" value="F:DNA ligase (ATP) activity"/>
    <property type="evidence" value="ECO:0007669"/>
    <property type="project" value="InterPro"/>
</dbReference>
<keyword evidence="6" id="KW-0227">DNA damage</keyword>
<dbReference type="EMBL" id="OM236516">
    <property type="protein sequence ID" value="UNY48912.1"/>
    <property type="molecule type" value="Genomic_DNA"/>
</dbReference>
<evidence type="ECO:0000256" key="7">
    <source>
        <dbReference type="ARBA" id="ARBA00023204"/>
    </source>
</evidence>
<dbReference type="Gene3D" id="2.40.50.140">
    <property type="entry name" value="Nucleic acid-binding proteins"/>
    <property type="match status" value="1"/>
</dbReference>